<dbReference type="AlphaFoldDB" id="A0A016RYG5"/>
<proteinExistence type="predicted"/>
<evidence type="ECO:0000313" key="1">
    <source>
        <dbReference type="EMBL" id="EYB83346.1"/>
    </source>
</evidence>
<protein>
    <submittedName>
        <fullName evidence="1">Uncharacterized protein</fullName>
    </submittedName>
</protein>
<name>A0A016RYG5_9BILA</name>
<dbReference type="EMBL" id="JARK01001673">
    <property type="protein sequence ID" value="EYB83346.1"/>
    <property type="molecule type" value="Genomic_DNA"/>
</dbReference>
<organism evidence="1 2">
    <name type="scientific">Ancylostoma ceylanicum</name>
    <dbReference type="NCBI Taxonomy" id="53326"/>
    <lineage>
        <taxon>Eukaryota</taxon>
        <taxon>Metazoa</taxon>
        <taxon>Ecdysozoa</taxon>
        <taxon>Nematoda</taxon>
        <taxon>Chromadorea</taxon>
        <taxon>Rhabditida</taxon>
        <taxon>Rhabditina</taxon>
        <taxon>Rhabditomorpha</taxon>
        <taxon>Strongyloidea</taxon>
        <taxon>Ancylostomatidae</taxon>
        <taxon>Ancylostomatinae</taxon>
        <taxon>Ancylostoma</taxon>
    </lineage>
</organism>
<gene>
    <name evidence="1" type="primary">Acey_s0337.g2902</name>
    <name evidence="1" type="ORF">Y032_0337g2902</name>
</gene>
<sequence length="72" mass="7770">MVLGEATLCRPGAAKSTVIPRALRDQSAATPSAAAVAMGMGRNTWLFQNSYGVKAMQFHRSCTELVMRKQAK</sequence>
<evidence type="ECO:0000313" key="2">
    <source>
        <dbReference type="Proteomes" id="UP000024635"/>
    </source>
</evidence>
<keyword evidence="2" id="KW-1185">Reference proteome</keyword>
<dbReference type="Proteomes" id="UP000024635">
    <property type="component" value="Unassembled WGS sequence"/>
</dbReference>
<reference evidence="2" key="1">
    <citation type="journal article" date="2015" name="Nat. Genet.">
        <title>The genome and transcriptome of the zoonotic hookworm Ancylostoma ceylanicum identify infection-specific gene families.</title>
        <authorList>
            <person name="Schwarz E.M."/>
            <person name="Hu Y."/>
            <person name="Antoshechkin I."/>
            <person name="Miller M.M."/>
            <person name="Sternberg P.W."/>
            <person name="Aroian R.V."/>
        </authorList>
    </citation>
    <scope>NUCLEOTIDE SEQUENCE</scope>
    <source>
        <strain evidence="2">HY135</strain>
    </source>
</reference>
<accession>A0A016RYG5</accession>
<comment type="caution">
    <text evidence="1">The sequence shown here is derived from an EMBL/GenBank/DDBJ whole genome shotgun (WGS) entry which is preliminary data.</text>
</comment>